<evidence type="ECO:0000313" key="3">
    <source>
        <dbReference type="Proteomes" id="UP000325827"/>
    </source>
</evidence>
<dbReference type="OrthoDB" id="244933at2"/>
<feature type="transmembrane region" description="Helical" evidence="1">
    <location>
        <begin position="82"/>
        <end position="103"/>
    </location>
</feature>
<proteinExistence type="predicted"/>
<keyword evidence="1" id="KW-1133">Transmembrane helix</keyword>
<accession>A0A5J5IWJ6</accession>
<dbReference type="AlphaFoldDB" id="A0A5J5IWJ6"/>
<organism evidence="2 3">
    <name type="scientific">Microbacterium rhizomatis</name>
    <dbReference type="NCBI Taxonomy" id="1631477"/>
    <lineage>
        <taxon>Bacteria</taxon>
        <taxon>Bacillati</taxon>
        <taxon>Actinomycetota</taxon>
        <taxon>Actinomycetes</taxon>
        <taxon>Micrococcales</taxon>
        <taxon>Microbacteriaceae</taxon>
        <taxon>Microbacterium</taxon>
    </lineage>
</organism>
<dbReference type="Proteomes" id="UP000325827">
    <property type="component" value="Unassembled WGS sequence"/>
</dbReference>
<dbReference type="EMBL" id="VYSA01000005">
    <property type="protein sequence ID" value="KAA9105693.1"/>
    <property type="molecule type" value="Genomic_DNA"/>
</dbReference>
<evidence type="ECO:0000256" key="1">
    <source>
        <dbReference type="SAM" id="Phobius"/>
    </source>
</evidence>
<feature type="transmembrane region" description="Helical" evidence="1">
    <location>
        <begin position="118"/>
        <end position="136"/>
    </location>
</feature>
<name>A0A5J5IWJ6_9MICO</name>
<evidence type="ECO:0008006" key="4">
    <source>
        <dbReference type="Google" id="ProtNLM"/>
    </source>
</evidence>
<reference evidence="3" key="1">
    <citation type="submission" date="2019-09" db="EMBL/GenBank/DDBJ databases">
        <title>Mumia zhuanghuii sp. nov. isolated from the intestinal contents of plateau pika (Ochotona curzoniae) in the Qinghai-Tibet plateau of China.</title>
        <authorList>
            <person name="Tian Z."/>
        </authorList>
    </citation>
    <scope>NUCLEOTIDE SEQUENCE [LARGE SCALE GENOMIC DNA]</scope>
    <source>
        <strain evidence="3">JCM 30598</strain>
    </source>
</reference>
<gene>
    <name evidence="2" type="ORF">F6B43_17925</name>
</gene>
<feature type="transmembrane region" description="Helical" evidence="1">
    <location>
        <begin position="148"/>
        <end position="172"/>
    </location>
</feature>
<sequence length="213" mass="22437">MMTERSLRLRREAWAFGVGSLLFMLGAVPFYASAVGPVADALTFFVSSIFFTLGGAIQLALSGRRVPGRDTGTADRLDWWSAAVQSVGTIAFNVSTAAVLATALDPATKVGSGWRPDAFGSVAFLVSGVLAVIATTDRDRLWDPRARTWRCSWIGLAGCVLFGISAVGAYVIPSTGDLVSMFWANFGTLTGAACFFAAAVLSRREAAAEAPGR</sequence>
<comment type="caution">
    <text evidence="2">The sequence shown here is derived from an EMBL/GenBank/DDBJ whole genome shotgun (WGS) entry which is preliminary data.</text>
</comment>
<feature type="transmembrane region" description="Helical" evidence="1">
    <location>
        <begin position="12"/>
        <end position="32"/>
    </location>
</feature>
<keyword evidence="1" id="KW-0812">Transmembrane</keyword>
<feature type="transmembrane region" description="Helical" evidence="1">
    <location>
        <begin position="38"/>
        <end position="61"/>
    </location>
</feature>
<evidence type="ECO:0000313" key="2">
    <source>
        <dbReference type="EMBL" id="KAA9105693.1"/>
    </source>
</evidence>
<feature type="transmembrane region" description="Helical" evidence="1">
    <location>
        <begin position="178"/>
        <end position="201"/>
    </location>
</feature>
<keyword evidence="3" id="KW-1185">Reference proteome</keyword>
<protein>
    <recommendedName>
        <fullName evidence="4">YrhK domain-containing protein</fullName>
    </recommendedName>
</protein>
<keyword evidence="1" id="KW-0472">Membrane</keyword>